<dbReference type="Pfam" id="PF00023">
    <property type="entry name" value="Ank"/>
    <property type="match status" value="1"/>
</dbReference>
<dbReference type="Gene3D" id="1.25.40.20">
    <property type="entry name" value="Ankyrin repeat-containing domain"/>
    <property type="match status" value="7"/>
</dbReference>
<feature type="repeat" description="ANK" evidence="3">
    <location>
        <begin position="898"/>
        <end position="937"/>
    </location>
</feature>
<organism evidence="6 7">
    <name type="scientific">Niveomyces insectorum RCEF 264</name>
    <dbReference type="NCBI Taxonomy" id="1081102"/>
    <lineage>
        <taxon>Eukaryota</taxon>
        <taxon>Fungi</taxon>
        <taxon>Dikarya</taxon>
        <taxon>Ascomycota</taxon>
        <taxon>Pezizomycotina</taxon>
        <taxon>Sordariomycetes</taxon>
        <taxon>Hypocreomycetidae</taxon>
        <taxon>Hypocreales</taxon>
        <taxon>Cordycipitaceae</taxon>
        <taxon>Niveomyces</taxon>
    </lineage>
</organism>
<keyword evidence="2 3" id="KW-0040">ANK repeat</keyword>
<accession>A0A167PJ38</accession>
<feature type="repeat" description="ANK" evidence="3">
    <location>
        <begin position="1196"/>
        <end position="1228"/>
    </location>
</feature>
<dbReference type="PANTHER" id="PTHR24198">
    <property type="entry name" value="ANKYRIN REPEAT AND PROTEIN KINASE DOMAIN-CONTAINING PROTEIN"/>
    <property type="match status" value="1"/>
</dbReference>
<dbReference type="Pfam" id="PF24883">
    <property type="entry name" value="NPHP3_N"/>
    <property type="match status" value="1"/>
</dbReference>
<dbReference type="STRING" id="1081102.A0A167PJ38"/>
<evidence type="ECO:0000256" key="1">
    <source>
        <dbReference type="ARBA" id="ARBA00022737"/>
    </source>
</evidence>
<dbReference type="SUPFAM" id="SSF52540">
    <property type="entry name" value="P-loop containing nucleoside triphosphate hydrolases"/>
    <property type="match status" value="1"/>
</dbReference>
<feature type="repeat" description="ANK" evidence="3">
    <location>
        <begin position="1631"/>
        <end position="1663"/>
    </location>
</feature>
<feature type="repeat" description="ANK" evidence="3">
    <location>
        <begin position="1565"/>
        <end position="1603"/>
    </location>
</feature>
<name>A0A167PJ38_9HYPO</name>
<sequence length="2065" mass="227073">MSDEEDASPERGFDVISRDTVPIVEFPAGLSFEQRIVTLRQWLQPTEYLSPGNEYMKHLHAHVPGTGTWIYESDSFTEWARSTETGCLHLRGVAGSGKSVLAASTIRHLQESNPGTPVLFFFFRQIVEKNHSSKYLIRDFAAQLLPHSPVLMAEIEKLSKSRGVDGTEAAALWDILVQGLEAAPKVYCVVDALDEMDEEDFDIVHRLVAVADRRPNNFKIIFTNRPVPSIELALKGLRMLQARLEASFLYPDVATYVRVSMGTLEPLLRPEVEALVMQVICDRARGLFLHARLMTENLTEGLKDGRITEETLPDCLEVLPKTLEEVYEEMLREHSERSGVSRDQQATVLSCVIHASRPLRLIELGALIARLRGDDDLSEGKRLIRASCGRLLEILEDESVSVIHHSLTEFLSDQRRQQSPNAFPVLDAVHGHKMLANALLQYLDGCPLLDTNCDEPGDETYDKYDDYGDHDKERERRARVLQGVQLDHPLMTYAVNNLSHHIVKACEDDPDLFVSLDAYLVPGRPAFGIWMMQFWDSRLCGSFNMFHWAAFTGLAPYVAHLIARQPALLDARDGDGRTALSYAAELGNSEIVAVLLRAGADPRSDDRLGLTPLHHAASGNVGVVKLLLDAGVSPLIEKTKDTPYNVCHFHEHNRGETALEYAMRSRNVDIVTAVLTLIRSEDTNKCLHWAQDAESVEAVLRTGHATVDSFCGGKTLLFKAAALHDADTMRILLQYGADPNTRCKGSRFDYDDTVSLECYAPRGPTALHAFAGYDEGRKIYDEEGKRQAEACLRLLLEHGGDLSATTDGDTDGSNSRLDANFTPLHYAVQKKGSSLMGWDDGGDRTAELLSDMLLRAGADSNARTKQGGTPLFYVDTTCPDLIDVLSKYGADVNARALSGRTPLLRLIMEGNAWDAQLDSELFQRLIENGADVNAADRMGDTIFHQIFAVLDSFKEKDIPFLTTLVRAGADLNKRNNQGVVPLFKYCNKLVDERLIGFLIQSGLDIHVRNGNGETILWKIVAQYNAKLESLAQFVRLGADVTARANDGATLLHLAVRKGRSIEWLQFLVFAGVDPLASDADGNSLAHVAVKTANFQPAILERLTFLAKLGVSLAEPNAKGQTLLHIACGPSPEPDDEFSNSQDWVDVITTDPLFGTPDVDACDNQGATPLHSAASVSENTVRKLFQIGANPTSLTSEGISPLHIASRALQPGIVRVLLASYKRLGVLDQLVGLKDRKTGSGRTALHYACRSGCQDSVRVLLAHGASPTARDFLGLTPLHALAEFPQEDELWGPRTPGPCQRVRRGSNRPWNGFNDGVFEIIDSLHRAGADLNAKASDEAGSQITPADVATRTNFAQFLKKLSRVAGEPAESVTADAVEKEEFEKAVQSLLDISVPTGIPDKIADEVCNGRHEVIKAFGRRGGDLFALDRFGDETSLHVFALLGQARLLEHFSVEASRVDDEAEHRRRSNVKEEETSQKENHHDSGGPGTILGTACEREAPNLEVIRVLVETVGLDVNRLSHVRGFRYKLKKATPLHIVACGTRFWHVEALEYLLAHGADLEALNLDGETPLLVAVSSDHPSGFWKEETIRVLLCHGADPNTTSARSGLSALALSDHARVTRLLLEQGADIRRAHGALNRAAAKLDVDTVKLLLEAGADPNLASEADDRERTAKSSIRFPIHSAAIQSFDGESGWKPPDWDARQESTVKLLLAYGADPFAAYADGTHALQCIIEQHGLIGPMLNSRCFDSERRGKGGRTALLSACMPTPLAQNRPRSRADEPSRALHAEAALALLEGGARVHVTDDLGRTPLHWLCTMTQPLDECHKELVRKLVTRDSSCIHVKDNEGRKPIHLALRSHADWTTQHLLDHGACLTEPDPDGNIALHFLASRLVGETAAASAAAELFKKFLAMGLDVNTRNKKGETPVFVFMSTGWNGVQDRSPETSHSSQAADNAVFHCDALPVFIEAGADLFTTNDAGATLLHATAQRYIKDSHRNRDHVKDVVDAFERLLELGLDSKKEDAKMRTPIDIAVATNNKGIKDLFTDEGRRARQQFKRRKMGEATQER</sequence>
<dbReference type="PRINTS" id="PR01415">
    <property type="entry name" value="ANKYRIN"/>
</dbReference>
<keyword evidence="1" id="KW-0677">Repeat</keyword>
<dbReference type="InterPro" id="IPR056884">
    <property type="entry name" value="NPHP3-like_N"/>
</dbReference>
<gene>
    <name evidence="6" type="ORF">SPI_07720</name>
</gene>
<dbReference type="OrthoDB" id="21416at2759"/>
<evidence type="ECO:0000313" key="6">
    <source>
        <dbReference type="EMBL" id="OAA56713.1"/>
    </source>
</evidence>
<dbReference type="PANTHER" id="PTHR24198:SF165">
    <property type="entry name" value="ANKYRIN REPEAT-CONTAINING PROTEIN-RELATED"/>
    <property type="match status" value="1"/>
</dbReference>
<dbReference type="Proteomes" id="UP000076874">
    <property type="component" value="Unassembled WGS sequence"/>
</dbReference>
<dbReference type="Gene3D" id="3.40.50.300">
    <property type="entry name" value="P-loop containing nucleotide triphosphate hydrolases"/>
    <property type="match status" value="1"/>
</dbReference>
<protein>
    <submittedName>
        <fullName evidence="6">Ankyrin repeat-containing domain protein</fullName>
    </submittedName>
</protein>
<evidence type="ECO:0000256" key="2">
    <source>
        <dbReference type="ARBA" id="ARBA00023043"/>
    </source>
</evidence>
<feature type="repeat" description="ANK" evidence="3">
    <location>
        <begin position="1046"/>
        <end position="1079"/>
    </location>
</feature>
<feature type="repeat" description="ANK" evidence="3">
    <location>
        <begin position="575"/>
        <end position="607"/>
    </location>
</feature>
<dbReference type="Pfam" id="PF12796">
    <property type="entry name" value="Ank_2"/>
    <property type="match status" value="4"/>
</dbReference>
<feature type="compositionally biased region" description="Basic and acidic residues" evidence="4">
    <location>
        <begin position="1458"/>
        <end position="1483"/>
    </location>
</feature>
<evidence type="ECO:0000256" key="4">
    <source>
        <dbReference type="SAM" id="MobiDB-lite"/>
    </source>
</evidence>
<dbReference type="InterPro" id="IPR002110">
    <property type="entry name" value="Ankyrin_rpt"/>
</dbReference>
<proteinExistence type="predicted"/>
<dbReference type="PROSITE" id="PS50297">
    <property type="entry name" value="ANK_REP_REGION"/>
    <property type="match status" value="4"/>
</dbReference>
<dbReference type="SMART" id="SM00248">
    <property type="entry name" value="ANK"/>
    <property type="match status" value="27"/>
</dbReference>
<reference evidence="6 7" key="1">
    <citation type="journal article" date="2016" name="Genome Biol. Evol.">
        <title>Divergent and convergent evolution of fungal pathogenicity.</title>
        <authorList>
            <person name="Shang Y."/>
            <person name="Xiao G."/>
            <person name="Zheng P."/>
            <person name="Cen K."/>
            <person name="Zhan S."/>
            <person name="Wang C."/>
        </authorList>
    </citation>
    <scope>NUCLEOTIDE SEQUENCE [LARGE SCALE GENOMIC DNA]</scope>
    <source>
        <strain evidence="6 7">RCEF 264</strain>
    </source>
</reference>
<comment type="caution">
    <text evidence="6">The sequence shown here is derived from an EMBL/GenBank/DDBJ whole genome shotgun (WGS) entry which is preliminary data.</text>
</comment>
<keyword evidence="7" id="KW-1185">Reference proteome</keyword>
<dbReference type="EMBL" id="AZHD01000016">
    <property type="protein sequence ID" value="OAA56713.1"/>
    <property type="molecule type" value="Genomic_DNA"/>
</dbReference>
<dbReference type="InterPro" id="IPR027417">
    <property type="entry name" value="P-loop_NTPase"/>
</dbReference>
<dbReference type="GO" id="GO:0005737">
    <property type="term" value="C:cytoplasm"/>
    <property type="evidence" value="ECO:0007669"/>
    <property type="project" value="TreeGrafter"/>
</dbReference>
<feature type="domain" description="Nephrocystin 3-like N-terminal" evidence="5">
    <location>
        <begin position="65"/>
        <end position="225"/>
    </location>
</feature>
<evidence type="ECO:0000259" key="5">
    <source>
        <dbReference type="Pfam" id="PF24883"/>
    </source>
</evidence>
<dbReference type="PROSITE" id="PS50088">
    <property type="entry name" value="ANK_REPEAT"/>
    <property type="match status" value="8"/>
</dbReference>
<evidence type="ECO:0000256" key="3">
    <source>
        <dbReference type="PROSITE-ProRule" id="PRU00023"/>
    </source>
</evidence>
<feature type="repeat" description="ANK" evidence="3">
    <location>
        <begin position="1239"/>
        <end position="1271"/>
    </location>
</feature>
<dbReference type="SUPFAM" id="SSF48403">
    <property type="entry name" value="Ankyrin repeat"/>
    <property type="match status" value="4"/>
</dbReference>
<evidence type="ECO:0000313" key="7">
    <source>
        <dbReference type="Proteomes" id="UP000076874"/>
    </source>
</evidence>
<dbReference type="InterPro" id="IPR036770">
    <property type="entry name" value="Ankyrin_rpt-contain_sf"/>
</dbReference>
<feature type="region of interest" description="Disordered" evidence="4">
    <location>
        <begin position="1458"/>
        <end position="1487"/>
    </location>
</feature>
<feature type="repeat" description="ANK" evidence="3">
    <location>
        <begin position="712"/>
        <end position="744"/>
    </location>
</feature>